<feature type="compositionally biased region" description="Pro residues" evidence="1">
    <location>
        <begin position="322"/>
        <end position="334"/>
    </location>
</feature>
<reference evidence="3" key="2">
    <citation type="journal article" date="2007" name="Science">
        <title>Draft genome sequence of the sexually transmitted pathogen Trichomonas vaginalis.</title>
        <authorList>
            <person name="Carlton J.M."/>
            <person name="Hirt R.P."/>
            <person name="Silva J.C."/>
            <person name="Delcher A.L."/>
            <person name="Schatz M."/>
            <person name="Zhao Q."/>
            <person name="Wortman J.R."/>
            <person name="Bidwell S.L."/>
            <person name="Alsmark U.C.M."/>
            <person name="Besteiro S."/>
            <person name="Sicheritz-Ponten T."/>
            <person name="Noel C.J."/>
            <person name="Dacks J.B."/>
            <person name="Foster P.G."/>
            <person name="Simillion C."/>
            <person name="Van de Peer Y."/>
            <person name="Miranda-Saavedra D."/>
            <person name="Barton G.J."/>
            <person name="Westrop G.D."/>
            <person name="Mueller S."/>
            <person name="Dessi D."/>
            <person name="Fiori P.L."/>
            <person name="Ren Q."/>
            <person name="Paulsen I."/>
            <person name="Zhang H."/>
            <person name="Bastida-Corcuera F.D."/>
            <person name="Simoes-Barbosa A."/>
            <person name="Brown M.T."/>
            <person name="Hayes R.D."/>
            <person name="Mukherjee M."/>
            <person name="Okumura C.Y."/>
            <person name="Schneider R."/>
            <person name="Smith A.J."/>
            <person name="Vanacova S."/>
            <person name="Villalvazo M."/>
            <person name="Haas B.J."/>
            <person name="Pertea M."/>
            <person name="Feldblyum T.V."/>
            <person name="Utterback T.R."/>
            <person name="Shu C.L."/>
            <person name="Osoegawa K."/>
            <person name="de Jong P.J."/>
            <person name="Hrdy I."/>
            <person name="Horvathova L."/>
            <person name="Zubacova Z."/>
            <person name="Dolezal P."/>
            <person name="Malik S.B."/>
            <person name="Logsdon J.M. Jr."/>
            <person name="Henze K."/>
            <person name="Gupta A."/>
            <person name="Wang C.C."/>
            <person name="Dunne R.L."/>
            <person name="Upcroft J.A."/>
            <person name="Upcroft P."/>
            <person name="White O."/>
            <person name="Salzberg S.L."/>
            <person name="Tang P."/>
            <person name="Chiu C.-H."/>
            <person name="Lee Y.-S."/>
            <person name="Embley T.M."/>
            <person name="Coombs G.H."/>
            <person name="Mottram J.C."/>
            <person name="Tachezy J."/>
            <person name="Fraser-Liggett C.M."/>
            <person name="Johnson P.J."/>
        </authorList>
    </citation>
    <scope>NUCLEOTIDE SEQUENCE [LARGE SCALE GENOMIC DNA]</scope>
    <source>
        <strain evidence="3">G3</strain>
    </source>
</reference>
<dbReference type="Proteomes" id="UP000001542">
    <property type="component" value="Unassembled WGS sequence"/>
</dbReference>
<feature type="compositionally biased region" description="Pro residues" evidence="1">
    <location>
        <begin position="415"/>
        <end position="425"/>
    </location>
</feature>
<feature type="transmembrane region" description="Helical" evidence="2">
    <location>
        <begin position="111"/>
        <end position="136"/>
    </location>
</feature>
<name>A2F5V0_TRIV3</name>
<evidence type="ECO:0000313" key="3">
    <source>
        <dbReference type="EMBL" id="EAX99735.1"/>
    </source>
</evidence>
<dbReference type="KEGG" id="tva:4757549"/>
<evidence type="ECO:0000313" key="4">
    <source>
        <dbReference type="Proteomes" id="UP000001542"/>
    </source>
</evidence>
<protein>
    <submittedName>
        <fullName evidence="3">Uncharacterized protein</fullName>
    </submittedName>
</protein>
<dbReference type="VEuPathDB" id="TrichDB:TVAGG3_0871740"/>
<feature type="compositionally biased region" description="Low complexity" evidence="1">
    <location>
        <begin position="390"/>
        <end position="400"/>
    </location>
</feature>
<gene>
    <name evidence="3" type="ORF">TVAG_472370</name>
</gene>
<dbReference type="AlphaFoldDB" id="A2F5V0"/>
<feature type="compositionally biased region" description="Low complexity" evidence="1">
    <location>
        <begin position="286"/>
        <end position="321"/>
    </location>
</feature>
<reference evidence="3" key="1">
    <citation type="submission" date="2006-10" db="EMBL/GenBank/DDBJ databases">
        <authorList>
            <person name="Amadeo P."/>
            <person name="Zhao Q."/>
            <person name="Wortman J."/>
            <person name="Fraser-Liggett C."/>
            <person name="Carlton J."/>
        </authorList>
    </citation>
    <scope>NUCLEOTIDE SEQUENCE</scope>
    <source>
        <strain evidence="3">G3</strain>
    </source>
</reference>
<feature type="region of interest" description="Disordered" evidence="1">
    <location>
        <begin position="251"/>
        <end position="425"/>
    </location>
</feature>
<keyword evidence="2" id="KW-0812">Transmembrane</keyword>
<dbReference type="InParanoid" id="A2F5V0"/>
<keyword evidence="2" id="KW-0472">Membrane</keyword>
<feature type="transmembrane region" description="Helical" evidence="2">
    <location>
        <begin position="208"/>
        <end position="234"/>
    </location>
</feature>
<dbReference type="VEuPathDB" id="TrichDB:TVAG_472370"/>
<dbReference type="RefSeq" id="XP_001312665.1">
    <property type="nucleotide sequence ID" value="XM_001312664.1"/>
</dbReference>
<accession>A2F5V0</accession>
<feature type="compositionally biased region" description="Low complexity" evidence="1">
    <location>
        <begin position="335"/>
        <end position="360"/>
    </location>
</feature>
<evidence type="ECO:0000256" key="2">
    <source>
        <dbReference type="SAM" id="Phobius"/>
    </source>
</evidence>
<keyword evidence="4" id="KW-1185">Reference proteome</keyword>
<sequence length="425" mass="47887">MYNTTGSLLISGSSDSEFSGQYTYTFYNAYNGTFTSYMNHYNVKFLALSLNIKKGQYVFISYDGSYNTGTRLIIYPDSSKSDDSTPKYTPYPTPAPTEVVPKSNFFKDHPIGAVFLIYFISVIVFGILDSIVGCIYPNRAYRAGCKMECCYNCCTNVTYHKIAKFYSKHHYGKCCHCHCCDGCCKCCKCECGDNCNCNGECDPLGICYLILVMFLFGLALSIIFLPFILMYLFIHLLTPCGGEEREFEKSGFQIESSSSSDKAKDANNQEMVPPQYNQNPPPGYPPYYSNQPPQQPPQNQQQPYYPNQPQQPYPQQNYNYQQPPPYGGAPPPPQMQGQQPYPYQYAPQQQPQSPYQQPSPYGAPPPMNNHPPNQPPMNGYPQQPPPMNNYPPSQQPMNNSAPLTQPQMPPSHNNLPPPPPPSQNH</sequence>
<keyword evidence="2" id="KW-1133">Transmembrane helix</keyword>
<proteinExistence type="predicted"/>
<evidence type="ECO:0000256" key="1">
    <source>
        <dbReference type="SAM" id="MobiDB-lite"/>
    </source>
</evidence>
<organism evidence="3 4">
    <name type="scientific">Trichomonas vaginalis (strain ATCC PRA-98 / G3)</name>
    <dbReference type="NCBI Taxonomy" id="412133"/>
    <lineage>
        <taxon>Eukaryota</taxon>
        <taxon>Metamonada</taxon>
        <taxon>Parabasalia</taxon>
        <taxon>Trichomonadida</taxon>
        <taxon>Trichomonadidae</taxon>
        <taxon>Trichomonas</taxon>
    </lineage>
</organism>
<dbReference type="EMBL" id="DS113627">
    <property type="protein sequence ID" value="EAX99735.1"/>
    <property type="molecule type" value="Genomic_DNA"/>
</dbReference>
<feature type="compositionally biased region" description="Pro residues" evidence="1">
    <location>
        <begin position="361"/>
        <end position="375"/>
    </location>
</feature>